<dbReference type="Gene3D" id="3.30.40.10">
    <property type="entry name" value="Zinc/RING finger domain, C3HC4 (zinc finger)"/>
    <property type="match status" value="1"/>
</dbReference>
<dbReference type="InterPro" id="IPR027370">
    <property type="entry name" value="Znf-RING_euk"/>
</dbReference>
<keyword evidence="7" id="KW-1185">Reference proteome</keyword>
<dbReference type="OrthoDB" id="6105938at2759"/>
<dbReference type="InterPro" id="IPR001841">
    <property type="entry name" value="Znf_RING"/>
</dbReference>
<dbReference type="Proteomes" id="UP000796761">
    <property type="component" value="Unassembled WGS sequence"/>
</dbReference>
<dbReference type="AlphaFoldDB" id="A0A8K1LL22"/>
<gene>
    <name evidence="6" type="ORF">HGM15179_009347</name>
</gene>
<evidence type="ECO:0000313" key="6">
    <source>
        <dbReference type="EMBL" id="TRZ17732.1"/>
    </source>
</evidence>
<keyword evidence="1" id="KW-0479">Metal-binding</keyword>
<dbReference type="PROSITE" id="PS50089">
    <property type="entry name" value="ZF_RING_2"/>
    <property type="match status" value="1"/>
</dbReference>
<accession>A0A8K1LL22</accession>
<evidence type="ECO:0000313" key="7">
    <source>
        <dbReference type="Proteomes" id="UP000796761"/>
    </source>
</evidence>
<feature type="domain" description="RING-type" evidence="5">
    <location>
        <begin position="16"/>
        <end position="55"/>
    </location>
</feature>
<protein>
    <recommendedName>
        <fullName evidence="5">RING-type domain-containing protein</fullName>
    </recommendedName>
</protein>
<keyword evidence="2 4" id="KW-0863">Zinc-finger</keyword>
<dbReference type="GO" id="GO:0008270">
    <property type="term" value="F:zinc ion binding"/>
    <property type="evidence" value="ECO:0007669"/>
    <property type="project" value="UniProtKB-KW"/>
</dbReference>
<evidence type="ECO:0000256" key="1">
    <source>
        <dbReference type="ARBA" id="ARBA00022723"/>
    </source>
</evidence>
<evidence type="ECO:0000256" key="4">
    <source>
        <dbReference type="PROSITE-ProRule" id="PRU00175"/>
    </source>
</evidence>
<organism evidence="6 7">
    <name type="scientific">Zosterops borbonicus</name>
    <dbReference type="NCBI Taxonomy" id="364589"/>
    <lineage>
        <taxon>Eukaryota</taxon>
        <taxon>Metazoa</taxon>
        <taxon>Chordata</taxon>
        <taxon>Craniata</taxon>
        <taxon>Vertebrata</taxon>
        <taxon>Euteleostomi</taxon>
        <taxon>Archelosauria</taxon>
        <taxon>Archosauria</taxon>
        <taxon>Dinosauria</taxon>
        <taxon>Saurischia</taxon>
        <taxon>Theropoda</taxon>
        <taxon>Coelurosauria</taxon>
        <taxon>Aves</taxon>
        <taxon>Neognathae</taxon>
        <taxon>Neoaves</taxon>
        <taxon>Telluraves</taxon>
        <taxon>Australaves</taxon>
        <taxon>Passeriformes</taxon>
        <taxon>Sylvioidea</taxon>
        <taxon>Zosteropidae</taxon>
        <taxon>Zosterops</taxon>
    </lineage>
</organism>
<keyword evidence="3" id="KW-0862">Zinc</keyword>
<reference evidence="6" key="1">
    <citation type="submission" date="2019-04" db="EMBL/GenBank/DDBJ databases">
        <title>Genome assembly of Zosterops borbonicus 15179.</title>
        <authorList>
            <person name="Leroy T."/>
            <person name="Anselmetti Y."/>
            <person name="Tilak M.-K."/>
            <person name="Nabholz B."/>
        </authorList>
    </citation>
    <scope>NUCLEOTIDE SEQUENCE</scope>
    <source>
        <strain evidence="6">HGM_15179</strain>
        <tissue evidence="6">Muscle</tissue>
    </source>
</reference>
<comment type="caution">
    <text evidence="6">The sequence shown here is derived from an EMBL/GenBank/DDBJ whole genome shotgun (WGS) entry which is preliminary data.</text>
</comment>
<dbReference type="SMART" id="SM00184">
    <property type="entry name" value="RING"/>
    <property type="match status" value="1"/>
</dbReference>
<dbReference type="EMBL" id="SWJQ01000252">
    <property type="protein sequence ID" value="TRZ17732.1"/>
    <property type="molecule type" value="Genomic_DNA"/>
</dbReference>
<dbReference type="Pfam" id="PF13445">
    <property type="entry name" value="zf-RING_UBOX"/>
    <property type="match status" value="1"/>
</dbReference>
<dbReference type="InterPro" id="IPR013083">
    <property type="entry name" value="Znf_RING/FYVE/PHD"/>
</dbReference>
<evidence type="ECO:0000256" key="2">
    <source>
        <dbReference type="ARBA" id="ARBA00022771"/>
    </source>
</evidence>
<dbReference type="SUPFAM" id="SSF57850">
    <property type="entry name" value="RING/U-box"/>
    <property type="match status" value="1"/>
</dbReference>
<evidence type="ECO:0000256" key="3">
    <source>
        <dbReference type="ARBA" id="ARBA00022833"/>
    </source>
</evidence>
<name>A0A8K1LL22_9PASS</name>
<sequence>MAQKMSIDMLEEQLLCPLCLEVFKEPLMLECGHLSCQPCILSLPRVLQGKLLCPMGCQGVACSPLAPSIVLARVIKVLWSQSQDKAHLSLGQCIPQMHRHRIMECFGLEGTLKTISFHPPVMGRDTLQ</sequence>
<evidence type="ECO:0000259" key="5">
    <source>
        <dbReference type="PROSITE" id="PS50089"/>
    </source>
</evidence>
<proteinExistence type="predicted"/>